<comment type="caution">
    <text evidence="18">The sequence shown here is derived from an EMBL/GenBank/DDBJ whole genome shotgun (WGS) entry which is preliminary data.</text>
</comment>
<evidence type="ECO:0000256" key="4">
    <source>
        <dbReference type="ARBA" id="ARBA00004752"/>
    </source>
</evidence>
<comment type="cofactor">
    <cofactor evidence="1 16">
        <name>FAD</name>
        <dbReference type="ChEBI" id="CHEBI:57692"/>
    </cofactor>
</comment>
<keyword evidence="8 16" id="KW-0274">FAD</keyword>
<keyword evidence="12 16" id="KW-0560">Oxidoreductase</keyword>
<keyword evidence="7 16" id="KW-0285">Flavoprotein</keyword>
<keyword evidence="11 16" id="KW-0573">Peptidoglycan synthesis</keyword>
<evidence type="ECO:0000256" key="6">
    <source>
        <dbReference type="ARBA" id="ARBA00022618"/>
    </source>
</evidence>
<dbReference type="InterPro" id="IPR016166">
    <property type="entry name" value="FAD-bd_PCMH"/>
</dbReference>
<dbReference type="GO" id="GO:0008762">
    <property type="term" value="F:UDP-N-acetylmuramate dehydrogenase activity"/>
    <property type="evidence" value="ECO:0007669"/>
    <property type="project" value="UniProtKB-EC"/>
</dbReference>
<dbReference type="EC" id="1.3.1.98" evidence="16"/>
<keyword evidence="14 16" id="KW-0961">Cell wall biogenesis/degradation</keyword>
<dbReference type="Gene3D" id="3.30.465.10">
    <property type="match status" value="1"/>
</dbReference>
<evidence type="ECO:0000256" key="5">
    <source>
        <dbReference type="ARBA" id="ARBA00022490"/>
    </source>
</evidence>
<evidence type="ECO:0000256" key="16">
    <source>
        <dbReference type="HAMAP-Rule" id="MF_00037"/>
    </source>
</evidence>
<dbReference type="EMBL" id="JAMPLM010000019">
    <property type="protein sequence ID" value="MEP1060562.1"/>
    <property type="molecule type" value="Genomic_DNA"/>
</dbReference>
<evidence type="ECO:0000256" key="9">
    <source>
        <dbReference type="ARBA" id="ARBA00022857"/>
    </source>
</evidence>
<keyword evidence="5 16" id="KW-0963">Cytoplasm</keyword>
<evidence type="ECO:0000256" key="12">
    <source>
        <dbReference type="ARBA" id="ARBA00023002"/>
    </source>
</evidence>
<evidence type="ECO:0000256" key="2">
    <source>
        <dbReference type="ARBA" id="ARBA00003921"/>
    </source>
</evidence>
<evidence type="ECO:0000313" key="19">
    <source>
        <dbReference type="Proteomes" id="UP001476950"/>
    </source>
</evidence>
<protein>
    <recommendedName>
        <fullName evidence="16">UDP-N-acetylenolpyruvoylglucosamine reductase</fullName>
        <ecNumber evidence="16">1.3.1.98</ecNumber>
    </recommendedName>
    <alternativeName>
        <fullName evidence="16">UDP-N-acetylmuramate dehydrogenase</fullName>
    </alternativeName>
</protein>
<evidence type="ECO:0000256" key="8">
    <source>
        <dbReference type="ARBA" id="ARBA00022827"/>
    </source>
</evidence>
<feature type="active site" evidence="16">
    <location>
        <position position="203"/>
    </location>
</feature>
<dbReference type="PANTHER" id="PTHR21071:SF4">
    <property type="entry name" value="UDP-N-ACETYLENOLPYRUVOYLGLUCOSAMINE REDUCTASE"/>
    <property type="match status" value="1"/>
</dbReference>
<evidence type="ECO:0000256" key="10">
    <source>
        <dbReference type="ARBA" id="ARBA00022960"/>
    </source>
</evidence>
<evidence type="ECO:0000256" key="1">
    <source>
        <dbReference type="ARBA" id="ARBA00001974"/>
    </source>
</evidence>
<comment type="function">
    <text evidence="2 16">Cell wall formation.</text>
</comment>
<comment type="catalytic activity">
    <reaction evidence="15 16">
        <text>UDP-N-acetyl-alpha-D-muramate + NADP(+) = UDP-N-acetyl-3-O-(1-carboxyvinyl)-alpha-D-glucosamine + NADPH + H(+)</text>
        <dbReference type="Rhea" id="RHEA:12248"/>
        <dbReference type="ChEBI" id="CHEBI:15378"/>
        <dbReference type="ChEBI" id="CHEBI:57783"/>
        <dbReference type="ChEBI" id="CHEBI:58349"/>
        <dbReference type="ChEBI" id="CHEBI:68483"/>
        <dbReference type="ChEBI" id="CHEBI:70757"/>
        <dbReference type="EC" id="1.3.1.98"/>
    </reaction>
</comment>
<feature type="active site" description="Proton donor" evidence="16">
    <location>
        <position position="254"/>
    </location>
</feature>
<evidence type="ECO:0000256" key="3">
    <source>
        <dbReference type="ARBA" id="ARBA00004496"/>
    </source>
</evidence>
<dbReference type="NCBIfam" id="NF010480">
    <property type="entry name" value="PRK13905.1"/>
    <property type="match status" value="1"/>
</dbReference>
<dbReference type="Pfam" id="PF02873">
    <property type="entry name" value="MurB_C"/>
    <property type="match status" value="1"/>
</dbReference>
<evidence type="ECO:0000259" key="17">
    <source>
        <dbReference type="PROSITE" id="PS51387"/>
    </source>
</evidence>
<dbReference type="InterPro" id="IPR036318">
    <property type="entry name" value="FAD-bd_PCMH-like_sf"/>
</dbReference>
<dbReference type="InterPro" id="IPR016167">
    <property type="entry name" value="FAD-bd_PCMH_sub1"/>
</dbReference>
<dbReference type="PROSITE" id="PS51387">
    <property type="entry name" value="FAD_PCMH"/>
    <property type="match status" value="1"/>
</dbReference>
<dbReference type="Proteomes" id="UP001476950">
    <property type="component" value="Unassembled WGS sequence"/>
</dbReference>
<organism evidence="18 19">
    <name type="scientific">Stenomitos frigidus AS-A4</name>
    <dbReference type="NCBI Taxonomy" id="2933935"/>
    <lineage>
        <taxon>Bacteria</taxon>
        <taxon>Bacillati</taxon>
        <taxon>Cyanobacteriota</taxon>
        <taxon>Cyanophyceae</taxon>
        <taxon>Leptolyngbyales</taxon>
        <taxon>Leptolyngbyaceae</taxon>
        <taxon>Stenomitos</taxon>
    </lineage>
</organism>
<keyword evidence="19" id="KW-1185">Reference proteome</keyword>
<accession>A0ABV0KMU5</accession>
<dbReference type="RefSeq" id="WP_190449115.1">
    <property type="nucleotide sequence ID" value="NZ_JAMPLM010000019.1"/>
</dbReference>
<evidence type="ECO:0000256" key="14">
    <source>
        <dbReference type="ARBA" id="ARBA00023316"/>
    </source>
</evidence>
<feature type="active site" evidence="16">
    <location>
        <position position="325"/>
    </location>
</feature>
<comment type="similarity">
    <text evidence="16">Belongs to the MurB family.</text>
</comment>
<dbReference type="Gene3D" id="3.30.43.10">
    <property type="entry name" value="Uridine Diphospho-n-acetylenolpyruvylglucosamine Reductase, domain 2"/>
    <property type="match status" value="1"/>
</dbReference>
<dbReference type="PANTHER" id="PTHR21071">
    <property type="entry name" value="UDP-N-ACETYLENOLPYRUVOYLGLUCOSAMINE REDUCTASE"/>
    <property type="match status" value="1"/>
</dbReference>
<comment type="subcellular location">
    <subcellularLocation>
        <location evidence="3 16">Cytoplasm</location>
    </subcellularLocation>
</comment>
<keyword evidence="10 16" id="KW-0133">Cell shape</keyword>
<dbReference type="InterPro" id="IPR003170">
    <property type="entry name" value="MurB"/>
</dbReference>
<dbReference type="Pfam" id="PF01565">
    <property type="entry name" value="FAD_binding_4"/>
    <property type="match status" value="1"/>
</dbReference>
<dbReference type="NCBIfam" id="TIGR00179">
    <property type="entry name" value="murB"/>
    <property type="match status" value="1"/>
</dbReference>
<dbReference type="InterPro" id="IPR011601">
    <property type="entry name" value="MurB_C"/>
</dbReference>
<dbReference type="InterPro" id="IPR016169">
    <property type="entry name" value="FAD-bd_PCMH_sub2"/>
</dbReference>
<sequence>MTLSYDPPKVAISSKTRPSFESLKRGAPLSLAQPIRLAGTDCLIKPQVPLASLTSFRVGGPAQWYAAPKHFAELQASFEWAQANALPLTLLGAGSNLLISDRGLPGLVISTRRLRQYQFDAESGQVTVGAGDPLPRLAWLAAERGWQGMEWAVGIPGTVGGAVVMNAGAHGGCTADVLVNAHVLLPDGTTQILTPQDLCYRYRTSALQGKNWLVTQATFQLQPGFDPVALTNLTSQHLNQRRTTQPYHLPSCGSVFRNPNEQHKAGWLIEQAGLKGYKIGGAQIAERHANFILNCGNALASDIFRLIDHVQQQVEQHWSLHLEPEVKVLGDFQALGA</sequence>
<keyword evidence="13 16" id="KW-0131">Cell cycle</keyword>
<dbReference type="SUPFAM" id="SSF56176">
    <property type="entry name" value="FAD-binding/transporter-associated domain-like"/>
    <property type="match status" value="1"/>
</dbReference>
<evidence type="ECO:0000256" key="7">
    <source>
        <dbReference type="ARBA" id="ARBA00022630"/>
    </source>
</evidence>
<keyword evidence="9 16" id="KW-0521">NADP</keyword>
<reference evidence="18 19" key="1">
    <citation type="submission" date="2022-04" db="EMBL/GenBank/DDBJ databases">
        <title>Positive selection, recombination, and allopatry shape intraspecific diversity of widespread and dominant cyanobacteria.</title>
        <authorList>
            <person name="Wei J."/>
            <person name="Shu W."/>
            <person name="Hu C."/>
        </authorList>
    </citation>
    <scope>NUCLEOTIDE SEQUENCE [LARGE SCALE GENOMIC DNA]</scope>
    <source>
        <strain evidence="18 19">AS-A4</strain>
    </source>
</reference>
<evidence type="ECO:0000313" key="18">
    <source>
        <dbReference type="EMBL" id="MEP1060562.1"/>
    </source>
</evidence>
<feature type="domain" description="FAD-binding PCMH-type" evidence="17">
    <location>
        <begin position="57"/>
        <end position="224"/>
    </location>
</feature>
<comment type="pathway">
    <text evidence="4 16">Cell wall biogenesis; peptidoglycan biosynthesis.</text>
</comment>
<evidence type="ECO:0000256" key="11">
    <source>
        <dbReference type="ARBA" id="ARBA00022984"/>
    </source>
</evidence>
<evidence type="ECO:0000256" key="13">
    <source>
        <dbReference type="ARBA" id="ARBA00023306"/>
    </source>
</evidence>
<dbReference type="InterPro" id="IPR036635">
    <property type="entry name" value="MurB_C_sf"/>
</dbReference>
<name>A0ABV0KMU5_9CYAN</name>
<dbReference type="InterPro" id="IPR006094">
    <property type="entry name" value="Oxid_FAD_bind_N"/>
</dbReference>
<dbReference type="HAMAP" id="MF_00037">
    <property type="entry name" value="MurB"/>
    <property type="match status" value="1"/>
</dbReference>
<evidence type="ECO:0000256" key="15">
    <source>
        <dbReference type="ARBA" id="ARBA00048914"/>
    </source>
</evidence>
<dbReference type="Gene3D" id="3.90.78.10">
    <property type="entry name" value="UDP-N-acetylenolpyruvoylglucosamine reductase, C-terminal domain"/>
    <property type="match status" value="1"/>
</dbReference>
<proteinExistence type="inferred from homology"/>
<gene>
    <name evidence="16 18" type="primary">murB</name>
    <name evidence="18" type="ORF">NDI38_19185</name>
</gene>
<keyword evidence="6 16" id="KW-0132">Cell division</keyword>
<dbReference type="SUPFAM" id="SSF56194">
    <property type="entry name" value="Uridine diphospho-N-Acetylenolpyruvylglucosamine reductase, MurB, C-terminal domain"/>
    <property type="match status" value="1"/>
</dbReference>